<dbReference type="PANTHER" id="PTHR46289">
    <property type="entry name" value="52 KDA REPRESSOR OF THE INHIBITOR OF THE PROTEIN KINASE-LIKE PROTEIN-RELATED"/>
    <property type="match status" value="1"/>
</dbReference>
<evidence type="ECO:0000313" key="2">
    <source>
        <dbReference type="RefSeq" id="XP_025416320.1"/>
    </source>
</evidence>
<organism evidence="1 4">
    <name type="scientific">Sipha flava</name>
    <name type="common">yellow sugarcane aphid</name>
    <dbReference type="NCBI Taxonomy" id="143950"/>
    <lineage>
        <taxon>Eukaryota</taxon>
        <taxon>Metazoa</taxon>
        <taxon>Ecdysozoa</taxon>
        <taxon>Arthropoda</taxon>
        <taxon>Hexapoda</taxon>
        <taxon>Insecta</taxon>
        <taxon>Pterygota</taxon>
        <taxon>Neoptera</taxon>
        <taxon>Paraneoptera</taxon>
        <taxon>Hemiptera</taxon>
        <taxon>Sternorrhyncha</taxon>
        <taxon>Aphidomorpha</taxon>
        <taxon>Aphidoidea</taxon>
        <taxon>Aphididae</taxon>
        <taxon>Sipha</taxon>
    </lineage>
</organism>
<dbReference type="InterPro" id="IPR052958">
    <property type="entry name" value="IFN-induced_PKR_regulator"/>
</dbReference>
<dbReference type="RefSeq" id="XP_025416322.1">
    <property type="nucleotide sequence ID" value="XM_025560537.1"/>
</dbReference>
<sequence length="224" mass="25533">MLIPIVQFLEDMTVNTDGNILSKCNGLLHSILTFEFILALEVAVEILSLTLPISRKLQDPGLDLTKCIEIIQTVLDVLKNKRQNVTFNNIFNRAVSKAENLNIEVKTPRICKQQINRSNNITSSPEEYFKITVYFTVLDNFITSIQFMFFDNQNPILFKIQQLIPYCLHNKSEEHIIEGATFYEADLPGSIDELKGDCIVAAALDSTTSKKGKNKYSNRRIQRN</sequence>
<evidence type="ECO:0000313" key="4">
    <source>
        <dbReference type="RefSeq" id="XP_025416322.1"/>
    </source>
</evidence>
<gene>
    <name evidence="2 3 4" type="primary">LOC112687678</name>
</gene>
<name>A0A8B8FZW5_9HEMI</name>
<dbReference type="OrthoDB" id="6614622at2759"/>
<keyword evidence="1" id="KW-1185">Reference proteome</keyword>
<dbReference type="RefSeq" id="XP_025416321.1">
    <property type="nucleotide sequence ID" value="XM_025560536.1"/>
</dbReference>
<reference evidence="2 3" key="1">
    <citation type="submission" date="2025-04" db="UniProtKB">
        <authorList>
            <consortium name="RefSeq"/>
        </authorList>
    </citation>
    <scope>IDENTIFICATION</scope>
    <source>
        <tissue evidence="2 3">Whole body</tissue>
    </source>
</reference>
<evidence type="ECO:0000313" key="3">
    <source>
        <dbReference type="RefSeq" id="XP_025416321.1"/>
    </source>
</evidence>
<protein>
    <submittedName>
        <fullName evidence="2 3">Uncharacterized protein LOC112687678</fullName>
    </submittedName>
</protein>
<accession>A0A8B8FZW5</accession>
<dbReference type="AlphaFoldDB" id="A0A8B8FZW5"/>
<dbReference type="GeneID" id="112687678"/>
<proteinExistence type="predicted"/>
<evidence type="ECO:0000313" key="1">
    <source>
        <dbReference type="Proteomes" id="UP000694846"/>
    </source>
</evidence>
<dbReference type="PANTHER" id="PTHR46289:SF14">
    <property type="entry name" value="DUF4371 DOMAIN-CONTAINING PROTEIN"/>
    <property type="match status" value="1"/>
</dbReference>
<dbReference type="RefSeq" id="XP_025416320.1">
    <property type="nucleotide sequence ID" value="XM_025560535.1"/>
</dbReference>
<dbReference type="Proteomes" id="UP000694846">
    <property type="component" value="Unplaced"/>
</dbReference>